<dbReference type="InterPro" id="IPR002182">
    <property type="entry name" value="NB-ARC"/>
</dbReference>
<sequence length="541" mass="62305">MEALFSAAVGEVFSRFLSFLINKYPTMSTVSKEESLQKLEKALLRVAITVEEAEGRFITNNGMLQQLKMLRKEMYKGYYVLDNFKYLDDQEAKVNAHQNFSLACSISNTGKRRFPPSDVNSIQGKKELKLTLDSVQNMVTDMYEFVAFLNNYPPMFRQPYSMHLLLEKCMFGRQAEMERTIYFLLQKEPLGESFRVGVLPIIGQGRVGKSTLVEHVCYDIRVRNHFSQIVFFSGNKFIEEKQHTLNDMDGGIIKYKNSSQNDGKLLVIIELDGDVEEGAWRRLLSASQSCLPSGSKIIVTSRSEKVTNFGTTEPIRLDFLCREACWYFFKVLLFGSSYAEDQPKLASLALEIFEEYYCQDALFGDFTGSLANSKHIAALLRYNVSTQHWRTILACVRRNWEENLVPSSNGPNNTRVENGHYNLCRISNIYQYVQVARHHVVRSGHEEVPKITIDEVMYGRIEPKGKFEVLSWRSHLPPYYSYIASCEILDSKCVQKGKRCSKKRKELSYCVPFCYADGLITKYYICHSGNLFVTYIKQYMS</sequence>
<reference evidence="2" key="1">
    <citation type="submission" date="2020-10" db="EMBL/GenBank/DDBJ databases">
        <authorList>
            <person name="Han B."/>
            <person name="Lu T."/>
            <person name="Zhao Q."/>
            <person name="Huang X."/>
            <person name="Zhao Y."/>
        </authorList>
    </citation>
    <scope>NUCLEOTIDE SEQUENCE</scope>
</reference>
<dbReference type="OrthoDB" id="652192at2759"/>
<gene>
    <name evidence="2" type="ORF">NCGR_LOCUS39470</name>
</gene>
<proteinExistence type="predicted"/>
<feature type="domain" description="NB-ARC" evidence="1">
    <location>
        <begin position="183"/>
        <end position="331"/>
    </location>
</feature>
<evidence type="ECO:0000313" key="3">
    <source>
        <dbReference type="Proteomes" id="UP000604825"/>
    </source>
</evidence>
<dbReference type="Proteomes" id="UP000604825">
    <property type="component" value="Unassembled WGS sequence"/>
</dbReference>
<name>A0A811Q5U4_9POAL</name>
<dbReference type="Pfam" id="PF00931">
    <property type="entry name" value="NB-ARC"/>
    <property type="match status" value="1"/>
</dbReference>
<comment type="caution">
    <text evidence="2">The sequence shown here is derived from an EMBL/GenBank/DDBJ whole genome shotgun (WGS) entry which is preliminary data.</text>
</comment>
<dbReference type="Gene3D" id="3.40.50.300">
    <property type="entry name" value="P-loop containing nucleotide triphosphate hydrolases"/>
    <property type="match status" value="1"/>
</dbReference>
<protein>
    <recommendedName>
        <fullName evidence="1">NB-ARC domain-containing protein</fullName>
    </recommendedName>
</protein>
<evidence type="ECO:0000313" key="2">
    <source>
        <dbReference type="EMBL" id="CAD6255943.1"/>
    </source>
</evidence>
<dbReference type="PANTHER" id="PTHR33377:SF103">
    <property type="entry name" value="RX N-TERMINAL DOMAIN-CONTAINING PROTEIN"/>
    <property type="match status" value="1"/>
</dbReference>
<dbReference type="PANTHER" id="PTHR33377">
    <property type="entry name" value="OS10G0134700 PROTEIN-RELATED"/>
    <property type="match status" value="1"/>
</dbReference>
<accession>A0A811Q5U4</accession>
<dbReference type="InterPro" id="IPR027417">
    <property type="entry name" value="P-loop_NTPase"/>
</dbReference>
<dbReference type="GO" id="GO:0043531">
    <property type="term" value="F:ADP binding"/>
    <property type="evidence" value="ECO:0007669"/>
    <property type="project" value="InterPro"/>
</dbReference>
<dbReference type="EMBL" id="CAJGYO010000010">
    <property type="protein sequence ID" value="CAD6255943.1"/>
    <property type="molecule type" value="Genomic_DNA"/>
</dbReference>
<evidence type="ECO:0000259" key="1">
    <source>
        <dbReference type="Pfam" id="PF00931"/>
    </source>
</evidence>
<dbReference type="SUPFAM" id="SSF52540">
    <property type="entry name" value="P-loop containing nucleoside triphosphate hydrolases"/>
    <property type="match status" value="1"/>
</dbReference>
<dbReference type="AlphaFoldDB" id="A0A811Q5U4"/>
<organism evidence="2 3">
    <name type="scientific">Miscanthus lutarioriparius</name>
    <dbReference type="NCBI Taxonomy" id="422564"/>
    <lineage>
        <taxon>Eukaryota</taxon>
        <taxon>Viridiplantae</taxon>
        <taxon>Streptophyta</taxon>
        <taxon>Embryophyta</taxon>
        <taxon>Tracheophyta</taxon>
        <taxon>Spermatophyta</taxon>
        <taxon>Magnoliopsida</taxon>
        <taxon>Liliopsida</taxon>
        <taxon>Poales</taxon>
        <taxon>Poaceae</taxon>
        <taxon>PACMAD clade</taxon>
        <taxon>Panicoideae</taxon>
        <taxon>Andropogonodae</taxon>
        <taxon>Andropogoneae</taxon>
        <taxon>Saccharinae</taxon>
        <taxon>Miscanthus</taxon>
    </lineage>
</organism>
<keyword evidence="3" id="KW-1185">Reference proteome</keyword>